<protein>
    <submittedName>
        <fullName evidence="2">Uncharacterized protein</fullName>
    </submittedName>
</protein>
<feature type="compositionally biased region" description="Gly residues" evidence="1">
    <location>
        <begin position="81"/>
        <end position="91"/>
    </location>
</feature>
<dbReference type="CTD" id="36346980"/>
<feature type="compositionally biased region" description="Basic residues" evidence="1">
    <location>
        <begin position="154"/>
        <end position="171"/>
    </location>
</feature>
<comment type="caution">
    <text evidence="2">The sequence shown here is derived from an EMBL/GenBank/DDBJ whole genome shotgun (WGS) entry which is preliminary data.</text>
</comment>
<evidence type="ECO:0000313" key="2">
    <source>
        <dbReference type="EMBL" id="EUB53876.1"/>
    </source>
</evidence>
<proteinExistence type="predicted"/>
<name>W6U087_ECHGR</name>
<feature type="region of interest" description="Disordered" evidence="1">
    <location>
        <begin position="147"/>
        <end position="171"/>
    </location>
</feature>
<dbReference type="RefSeq" id="XP_024345072.1">
    <property type="nucleotide sequence ID" value="XM_024500514.1"/>
</dbReference>
<dbReference type="GeneID" id="36346980"/>
<feature type="region of interest" description="Disordered" evidence="1">
    <location>
        <begin position="59"/>
        <end position="130"/>
    </location>
</feature>
<organism evidence="2 3">
    <name type="scientific">Echinococcus granulosus</name>
    <name type="common">Hydatid tapeworm</name>
    <dbReference type="NCBI Taxonomy" id="6210"/>
    <lineage>
        <taxon>Eukaryota</taxon>
        <taxon>Metazoa</taxon>
        <taxon>Spiralia</taxon>
        <taxon>Lophotrochozoa</taxon>
        <taxon>Platyhelminthes</taxon>
        <taxon>Cestoda</taxon>
        <taxon>Eucestoda</taxon>
        <taxon>Cyclophyllidea</taxon>
        <taxon>Taeniidae</taxon>
        <taxon>Echinococcus</taxon>
        <taxon>Echinococcus granulosus group</taxon>
    </lineage>
</organism>
<keyword evidence="3" id="KW-1185">Reference proteome</keyword>
<evidence type="ECO:0000256" key="1">
    <source>
        <dbReference type="SAM" id="MobiDB-lite"/>
    </source>
</evidence>
<dbReference type="KEGG" id="egl:EGR_11271"/>
<sequence length="171" mass="17842">MTMVSNIKVDEVVDFEIMEVEVVDFKNRLGGAVPSRIAEVEPVYPENYCEGLGADSQQQDGLGGGFYDRGSRGGGFRDRGAGGGDFRGSGGTWQLTFPTPSPSASSMSLSVAGDDASHQQIGTASPGDSGELEIAAESSASAPVVLEEADLPMAKRRKNKARKAKKSGAVL</sequence>
<reference evidence="2 3" key="1">
    <citation type="journal article" date="2013" name="Nat. Genet.">
        <title>The genome of the hydatid tapeworm Echinococcus granulosus.</title>
        <authorList>
            <person name="Zheng H."/>
            <person name="Zhang W."/>
            <person name="Zhang L."/>
            <person name="Zhang Z."/>
            <person name="Li J."/>
            <person name="Lu G."/>
            <person name="Zhu Y."/>
            <person name="Wang Y."/>
            <person name="Huang Y."/>
            <person name="Liu J."/>
            <person name="Kang H."/>
            <person name="Chen J."/>
            <person name="Wang L."/>
            <person name="Chen A."/>
            <person name="Yu S."/>
            <person name="Gao Z."/>
            <person name="Jin L."/>
            <person name="Gu W."/>
            <person name="Wang Z."/>
            <person name="Zhao L."/>
            <person name="Shi B."/>
            <person name="Wen H."/>
            <person name="Lin R."/>
            <person name="Jones M.K."/>
            <person name="Brejova B."/>
            <person name="Vinar T."/>
            <person name="Zhao G."/>
            <person name="McManus D.P."/>
            <person name="Chen Z."/>
            <person name="Zhou Y."/>
            <person name="Wang S."/>
        </authorList>
    </citation>
    <scope>NUCLEOTIDE SEQUENCE [LARGE SCALE GENOMIC DNA]</scope>
</reference>
<accession>W6U087</accession>
<feature type="compositionally biased region" description="Basic and acidic residues" evidence="1">
    <location>
        <begin position="69"/>
        <end position="80"/>
    </location>
</feature>
<evidence type="ECO:0000313" key="3">
    <source>
        <dbReference type="Proteomes" id="UP000019149"/>
    </source>
</evidence>
<gene>
    <name evidence="2" type="ORF">EGR_11271</name>
</gene>
<dbReference type="AlphaFoldDB" id="W6U087"/>
<dbReference type="Proteomes" id="UP000019149">
    <property type="component" value="Unassembled WGS sequence"/>
</dbReference>
<dbReference type="EMBL" id="APAU02000673">
    <property type="protein sequence ID" value="EUB53876.1"/>
    <property type="molecule type" value="Genomic_DNA"/>
</dbReference>